<evidence type="ECO:0000313" key="2">
    <source>
        <dbReference type="Proteomes" id="UP001374599"/>
    </source>
</evidence>
<reference evidence="1" key="1">
    <citation type="submission" date="2023-09" db="EMBL/GenBank/DDBJ databases">
        <title>Vallitalea sediminicola and Vallitalea maricola sp. nov., anaerobic bacteria isolated from marine sediment.</title>
        <authorList>
            <person name="Hirano S."/>
            <person name="Maeda A."/>
            <person name="Terahara T."/>
            <person name="Mori K."/>
            <person name="Hamada M."/>
            <person name="Matsumoto R."/>
            <person name="Kobayashi T."/>
        </authorList>
    </citation>
    <scope>NUCLEOTIDE SEQUENCE</scope>
    <source>
        <strain evidence="1">AN17-2</strain>
    </source>
</reference>
<protein>
    <submittedName>
        <fullName evidence="1">Diaminopimelate dehydrogenase</fullName>
    </submittedName>
</protein>
<name>A0ACB5UGB9_9FIRM</name>
<dbReference type="Proteomes" id="UP001374599">
    <property type="component" value="Unassembled WGS sequence"/>
</dbReference>
<gene>
    <name evidence="1" type="ORF">AN2V17_08120</name>
</gene>
<accession>A0ACB5UGB9</accession>
<evidence type="ECO:0000313" key="1">
    <source>
        <dbReference type="EMBL" id="GMQ61583.1"/>
    </source>
</evidence>
<dbReference type="EMBL" id="BTPU01000010">
    <property type="protein sequence ID" value="GMQ61583.1"/>
    <property type="molecule type" value="Genomic_DNA"/>
</dbReference>
<keyword evidence="2" id="KW-1185">Reference proteome</keyword>
<organism evidence="1 2">
    <name type="scientific">Vallitalea maricola</name>
    <dbReference type="NCBI Taxonomy" id="3074433"/>
    <lineage>
        <taxon>Bacteria</taxon>
        <taxon>Bacillati</taxon>
        <taxon>Bacillota</taxon>
        <taxon>Clostridia</taxon>
        <taxon>Lachnospirales</taxon>
        <taxon>Vallitaleaceae</taxon>
        <taxon>Vallitalea</taxon>
    </lineage>
</organism>
<sequence>MKNIIKIGIVGYGNLGRGVEFAIKQNPDMQLAAIFTRRDPKTIEVADSSVKVLSIADAEQYKNDIDVLILCGGSATDLPVQGPQFAKIFNTVDSFDTHAKIPEYFEAVDEAAKSNNNLSIISVGWDPGLFSMNRLLSQCVLPEGNDYTFWGRGVSQGHSDAIRRIDGVQGAVQYTIPIDSALEKVRSGENPELTTREKHIRDCYVVAKEGADKAKIENEIKTMPNYFSDYDTNVTFISEEELKANHSEMPHGGFVIRSGKTGEDNKHNQIIEFSLKLDSNPELTGSVLVAYARAIHRLSNEGAIGAKTVFDIPLAYLSPKSGEELRKQLL</sequence>
<proteinExistence type="predicted"/>
<comment type="caution">
    <text evidence="1">The sequence shown here is derived from an EMBL/GenBank/DDBJ whole genome shotgun (WGS) entry which is preliminary data.</text>
</comment>